<dbReference type="GO" id="GO:0042171">
    <property type="term" value="F:lysophosphatidic acid acyltransferase activity"/>
    <property type="evidence" value="ECO:0007669"/>
    <property type="project" value="TreeGrafter"/>
</dbReference>
<dbReference type="Gene3D" id="3.40.50.1820">
    <property type="entry name" value="alpha/beta hydrolase"/>
    <property type="match status" value="1"/>
</dbReference>
<evidence type="ECO:0000256" key="1">
    <source>
        <dbReference type="ARBA" id="ARBA00038097"/>
    </source>
</evidence>
<dbReference type="GO" id="GO:0005739">
    <property type="term" value="C:mitochondrion"/>
    <property type="evidence" value="ECO:0007669"/>
    <property type="project" value="TreeGrafter"/>
</dbReference>
<dbReference type="Pfam" id="PF00561">
    <property type="entry name" value="Abhydrolase_1"/>
    <property type="match status" value="1"/>
</dbReference>
<dbReference type="PANTHER" id="PTHR42886:SF29">
    <property type="entry name" value="PUMMELIG, ISOFORM A"/>
    <property type="match status" value="1"/>
</dbReference>
<accession>A0A7R8WFM1</accession>
<dbReference type="GO" id="GO:0055088">
    <property type="term" value="P:lipid homeostasis"/>
    <property type="evidence" value="ECO:0007669"/>
    <property type="project" value="TreeGrafter"/>
</dbReference>
<evidence type="ECO:0000313" key="3">
    <source>
        <dbReference type="EMBL" id="CAD7230075.1"/>
    </source>
</evidence>
<dbReference type="AlphaFoldDB" id="A0A7R8WFM1"/>
<feature type="domain" description="AB hydrolase-1" evidence="2">
    <location>
        <begin position="51"/>
        <end position="310"/>
    </location>
</feature>
<dbReference type="SUPFAM" id="SSF53474">
    <property type="entry name" value="alpha/beta-Hydrolases"/>
    <property type="match status" value="1"/>
</dbReference>
<reference evidence="3" key="1">
    <citation type="submission" date="2020-11" db="EMBL/GenBank/DDBJ databases">
        <authorList>
            <person name="Tran Van P."/>
        </authorList>
    </citation>
    <scope>NUCLEOTIDE SEQUENCE</scope>
</reference>
<name>A0A7R8WFM1_9CRUS</name>
<protein>
    <recommendedName>
        <fullName evidence="2">AB hydrolase-1 domain-containing protein</fullName>
    </recommendedName>
</protein>
<sequence>MSALRAVERQILSFLKNPYHGSMVPILSPMRGKEVKSEVWTITLKEKSQGNPLVLLHGFASGSALWTLNLDQLACLDRPVIAVDLLGFGRSSRPKFSKEAEAVELEWVESLEAWRAALKVNSMVLIGHSLGGYLASSYAIRYPQHIEHLVLVDPWGFPAKPDNAITYSNLPLRARAIVKILSSLNPLTLLRAAGPFGPSLVQKFRPDLVLKFSRFIDASLLFKYIYLCNSSTPSGEIAFKVLLSEFGWAKRPMLPRLMANLPLDMKVTFIYGASSWIKPDSGEAVRNQRPGHVKVHVIPDTSHHVYIDDPDAFIKCIADVCDVEIHLPKRLQFNPNEGKVPQ</sequence>
<gene>
    <name evidence="3" type="ORF">CTOB1V02_LOCUS7938</name>
</gene>
<dbReference type="OrthoDB" id="7457040at2759"/>
<dbReference type="InterPro" id="IPR029058">
    <property type="entry name" value="AB_hydrolase_fold"/>
</dbReference>
<dbReference type="PANTHER" id="PTHR42886">
    <property type="entry name" value="RE40534P-RELATED"/>
    <property type="match status" value="1"/>
</dbReference>
<dbReference type="EMBL" id="OB662445">
    <property type="protein sequence ID" value="CAD7230075.1"/>
    <property type="molecule type" value="Genomic_DNA"/>
</dbReference>
<evidence type="ECO:0000259" key="2">
    <source>
        <dbReference type="Pfam" id="PF00561"/>
    </source>
</evidence>
<organism evidence="3">
    <name type="scientific">Cyprideis torosa</name>
    <dbReference type="NCBI Taxonomy" id="163714"/>
    <lineage>
        <taxon>Eukaryota</taxon>
        <taxon>Metazoa</taxon>
        <taxon>Ecdysozoa</taxon>
        <taxon>Arthropoda</taxon>
        <taxon>Crustacea</taxon>
        <taxon>Oligostraca</taxon>
        <taxon>Ostracoda</taxon>
        <taxon>Podocopa</taxon>
        <taxon>Podocopida</taxon>
        <taxon>Cytherocopina</taxon>
        <taxon>Cytheroidea</taxon>
        <taxon>Cytherideidae</taxon>
        <taxon>Cyprideis</taxon>
    </lineage>
</organism>
<dbReference type="GO" id="GO:0005811">
    <property type="term" value="C:lipid droplet"/>
    <property type="evidence" value="ECO:0007669"/>
    <property type="project" value="TreeGrafter"/>
</dbReference>
<dbReference type="InterPro" id="IPR000073">
    <property type="entry name" value="AB_hydrolase_1"/>
</dbReference>
<dbReference type="GO" id="GO:0006654">
    <property type="term" value="P:phosphatidic acid biosynthetic process"/>
    <property type="evidence" value="ECO:0007669"/>
    <property type="project" value="TreeGrafter"/>
</dbReference>
<dbReference type="PRINTS" id="PR00111">
    <property type="entry name" value="ABHYDROLASE"/>
</dbReference>
<comment type="similarity">
    <text evidence="1">Belongs to the peptidase S33 family. ABHD4/ABHD5 subfamily.</text>
</comment>
<dbReference type="GO" id="GO:0052689">
    <property type="term" value="F:carboxylic ester hydrolase activity"/>
    <property type="evidence" value="ECO:0007669"/>
    <property type="project" value="TreeGrafter"/>
</dbReference>
<proteinExistence type="inferred from homology"/>